<name>A0A9P5E0A0_9HYPO</name>
<evidence type="ECO:0000313" key="4">
    <source>
        <dbReference type="Proteomes" id="UP000730481"/>
    </source>
</evidence>
<dbReference type="PANTHER" id="PTHR37017:SF3">
    <property type="entry name" value="AB HYDROLASE-1 DOMAIN-CONTAINING PROTEIN"/>
    <property type="match status" value="1"/>
</dbReference>
<feature type="domain" description="AB hydrolase-1" evidence="2">
    <location>
        <begin position="17"/>
        <end position="256"/>
    </location>
</feature>
<reference evidence="3" key="1">
    <citation type="journal article" date="2017" name="Mycologia">
        <title>Fusarium algeriense, sp. nov., a novel toxigenic crown rot pathogen of durum wheat from Algeria is nested in the Fusarium burgessii species complex.</title>
        <authorList>
            <person name="Laraba I."/>
            <person name="Keddad A."/>
            <person name="Boureghda H."/>
            <person name="Abdallah N."/>
            <person name="Vaughan M.M."/>
            <person name="Proctor R.H."/>
            <person name="Busman M."/>
            <person name="O'Donnell K."/>
        </authorList>
    </citation>
    <scope>NUCLEOTIDE SEQUENCE</scope>
    <source>
        <strain evidence="3">NRRL 25174</strain>
    </source>
</reference>
<dbReference type="Gene3D" id="3.40.50.1820">
    <property type="entry name" value="alpha/beta hydrolase"/>
    <property type="match status" value="1"/>
</dbReference>
<dbReference type="Proteomes" id="UP000730481">
    <property type="component" value="Unassembled WGS sequence"/>
</dbReference>
<dbReference type="OrthoDB" id="408373at2759"/>
<keyword evidence="1" id="KW-1133">Transmembrane helix</keyword>
<gene>
    <name evidence="3" type="ORF">FBEOM_2338</name>
</gene>
<keyword evidence="1" id="KW-0812">Transmembrane</keyword>
<dbReference type="Pfam" id="PF12697">
    <property type="entry name" value="Abhydrolase_6"/>
    <property type="match status" value="1"/>
</dbReference>
<organism evidence="3 4">
    <name type="scientific">Fusarium beomiforme</name>
    <dbReference type="NCBI Taxonomy" id="44412"/>
    <lineage>
        <taxon>Eukaryota</taxon>
        <taxon>Fungi</taxon>
        <taxon>Dikarya</taxon>
        <taxon>Ascomycota</taxon>
        <taxon>Pezizomycotina</taxon>
        <taxon>Sordariomycetes</taxon>
        <taxon>Hypocreomycetidae</taxon>
        <taxon>Hypocreales</taxon>
        <taxon>Nectriaceae</taxon>
        <taxon>Fusarium</taxon>
        <taxon>Fusarium burgessii species complex</taxon>
    </lineage>
</organism>
<evidence type="ECO:0000313" key="3">
    <source>
        <dbReference type="EMBL" id="KAF4343751.1"/>
    </source>
</evidence>
<dbReference type="InterPro" id="IPR029058">
    <property type="entry name" value="AB_hydrolase_fold"/>
</dbReference>
<keyword evidence="1" id="KW-0472">Membrane</keyword>
<dbReference type="InterPro" id="IPR052897">
    <property type="entry name" value="Sec-Metab_Biosynth_Hydrolase"/>
</dbReference>
<evidence type="ECO:0000256" key="1">
    <source>
        <dbReference type="SAM" id="Phobius"/>
    </source>
</evidence>
<dbReference type="AlphaFoldDB" id="A0A9P5E0A0"/>
<protein>
    <recommendedName>
        <fullName evidence="2">AB hydrolase-1 domain-containing protein</fullName>
    </recommendedName>
</protein>
<accession>A0A9P5E0A0</accession>
<dbReference type="EMBL" id="PVQB02000082">
    <property type="protein sequence ID" value="KAF4343751.1"/>
    <property type="molecule type" value="Genomic_DNA"/>
</dbReference>
<proteinExistence type="predicted"/>
<evidence type="ECO:0000259" key="2">
    <source>
        <dbReference type="Pfam" id="PF12697"/>
    </source>
</evidence>
<dbReference type="InterPro" id="IPR000073">
    <property type="entry name" value="AB_hydrolase_1"/>
</dbReference>
<feature type="transmembrane region" description="Helical" evidence="1">
    <location>
        <begin position="117"/>
        <end position="140"/>
    </location>
</feature>
<dbReference type="PANTHER" id="PTHR37017">
    <property type="entry name" value="AB HYDROLASE-1 DOMAIN-CONTAINING PROTEIN-RELATED"/>
    <property type="match status" value="1"/>
</dbReference>
<reference evidence="3" key="2">
    <citation type="submission" date="2020-02" db="EMBL/GenBank/DDBJ databases">
        <title>Identification and distribution of gene clusters putatively required for synthesis of sphingolipid metabolism inhibitors in phylogenetically diverse species of the filamentous fungus Fusarium.</title>
        <authorList>
            <person name="Kim H.-S."/>
            <person name="Busman M."/>
            <person name="Brown D.W."/>
            <person name="Divon H."/>
            <person name="Uhlig S."/>
            <person name="Proctor R.H."/>
        </authorList>
    </citation>
    <scope>NUCLEOTIDE SEQUENCE</scope>
    <source>
        <strain evidence="3">NRRL 25174</strain>
    </source>
</reference>
<comment type="caution">
    <text evidence="3">The sequence shown here is derived from an EMBL/GenBank/DDBJ whole genome shotgun (WGS) entry which is preliminary data.</text>
</comment>
<sequence length="289" mass="32178">MIETPSRPKKMARQTSLVFIPGAWHRPSCYDKVTEPLQMRHHLRCISVTLPSTMDNPMATFKDDIDAARSAIVNETEKGRDVIIIAHSYGGMVGNSVIKGLARPKTLTPVPDEQRGYVVGLVLIASGFTFTGVAFMDFFFGHPPPSWRINKETGYADIVVRPQEFFYHDLPPAEADYHTSMLTTQSLKALFEGREYAYAGWVDVPVWYIGTVEDQGLPVVAQRMSVGMARAIGGRVFHTELQTSHSPFLSQPMQVVQILLQAVQEFTGIQVVERPAMLEAVSKQDLPKG</sequence>
<dbReference type="SUPFAM" id="SSF53474">
    <property type="entry name" value="alpha/beta-Hydrolases"/>
    <property type="match status" value="1"/>
</dbReference>
<keyword evidence="4" id="KW-1185">Reference proteome</keyword>